<feature type="region of interest" description="Disordered" evidence="1">
    <location>
        <begin position="46"/>
        <end position="68"/>
    </location>
</feature>
<evidence type="ECO:0000313" key="3">
    <source>
        <dbReference type="Proteomes" id="UP000314294"/>
    </source>
</evidence>
<dbReference type="EMBL" id="SRLO01000534">
    <property type="protein sequence ID" value="TNN52851.1"/>
    <property type="molecule type" value="Genomic_DNA"/>
</dbReference>
<name>A0A4Z2GI50_9TELE</name>
<dbReference type="Proteomes" id="UP000314294">
    <property type="component" value="Unassembled WGS sequence"/>
</dbReference>
<protein>
    <submittedName>
        <fullName evidence="2">Uncharacterized protein</fullName>
    </submittedName>
</protein>
<reference evidence="2 3" key="1">
    <citation type="submission" date="2019-03" db="EMBL/GenBank/DDBJ databases">
        <title>First draft genome of Liparis tanakae, snailfish: a comprehensive survey of snailfish specific genes.</title>
        <authorList>
            <person name="Kim W."/>
            <person name="Song I."/>
            <person name="Jeong J.-H."/>
            <person name="Kim D."/>
            <person name="Kim S."/>
            <person name="Ryu S."/>
            <person name="Song J.Y."/>
            <person name="Lee S.K."/>
        </authorList>
    </citation>
    <scope>NUCLEOTIDE SEQUENCE [LARGE SCALE GENOMIC DNA]</scope>
    <source>
        <tissue evidence="2">Muscle</tissue>
    </source>
</reference>
<feature type="compositionally biased region" description="Basic and acidic residues" evidence="1">
    <location>
        <begin position="120"/>
        <end position="162"/>
    </location>
</feature>
<comment type="caution">
    <text evidence="2">The sequence shown here is derived from an EMBL/GenBank/DDBJ whole genome shotgun (WGS) entry which is preliminary data.</text>
</comment>
<proteinExistence type="predicted"/>
<feature type="region of interest" description="Disordered" evidence="1">
    <location>
        <begin position="107"/>
        <end position="162"/>
    </location>
</feature>
<evidence type="ECO:0000256" key="1">
    <source>
        <dbReference type="SAM" id="MobiDB-lite"/>
    </source>
</evidence>
<gene>
    <name evidence="2" type="ORF">EYF80_036951</name>
</gene>
<keyword evidence="3" id="KW-1185">Reference proteome</keyword>
<dbReference type="AlphaFoldDB" id="A0A4Z2GI50"/>
<organism evidence="2 3">
    <name type="scientific">Liparis tanakae</name>
    <name type="common">Tanaka's snailfish</name>
    <dbReference type="NCBI Taxonomy" id="230148"/>
    <lineage>
        <taxon>Eukaryota</taxon>
        <taxon>Metazoa</taxon>
        <taxon>Chordata</taxon>
        <taxon>Craniata</taxon>
        <taxon>Vertebrata</taxon>
        <taxon>Euteleostomi</taxon>
        <taxon>Actinopterygii</taxon>
        <taxon>Neopterygii</taxon>
        <taxon>Teleostei</taxon>
        <taxon>Neoteleostei</taxon>
        <taxon>Acanthomorphata</taxon>
        <taxon>Eupercaria</taxon>
        <taxon>Perciformes</taxon>
        <taxon>Cottioidei</taxon>
        <taxon>Cottales</taxon>
        <taxon>Liparidae</taxon>
        <taxon>Liparis</taxon>
    </lineage>
</organism>
<accession>A0A4Z2GI50</accession>
<evidence type="ECO:0000313" key="2">
    <source>
        <dbReference type="EMBL" id="TNN52851.1"/>
    </source>
</evidence>
<sequence>MFSRHSPPDVVSGLRKDQFGEFSSAVLRNPSGATDTLQDVLQTMRREAHEAEASIQPEESPPGGQERECSFKRLKVIKFLRYVNATPSQRSAPPLCALIGCRRWVGGASPAGGEDEAAETIERRSGSRDNRQRGDGDRQRRGRRAEVGKEEKKKEEKKKEEE</sequence>